<feature type="compositionally biased region" description="Polar residues" evidence="2">
    <location>
        <begin position="302"/>
        <end position="349"/>
    </location>
</feature>
<dbReference type="EMBL" id="JAOTPV010000001">
    <property type="protein sequence ID" value="KAJ4489901.1"/>
    <property type="molecule type" value="Genomic_DNA"/>
</dbReference>
<dbReference type="Proteomes" id="UP001150266">
    <property type="component" value="Unassembled WGS sequence"/>
</dbReference>
<feature type="coiled-coil region" evidence="1">
    <location>
        <begin position="234"/>
        <end position="268"/>
    </location>
</feature>
<organism evidence="3 4">
    <name type="scientific">Lentinula aciculospora</name>
    <dbReference type="NCBI Taxonomy" id="153920"/>
    <lineage>
        <taxon>Eukaryota</taxon>
        <taxon>Fungi</taxon>
        <taxon>Dikarya</taxon>
        <taxon>Basidiomycota</taxon>
        <taxon>Agaricomycotina</taxon>
        <taxon>Agaricomycetes</taxon>
        <taxon>Agaricomycetidae</taxon>
        <taxon>Agaricales</taxon>
        <taxon>Marasmiineae</taxon>
        <taxon>Omphalotaceae</taxon>
        <taxon>Lentinula</taxon>
    </lineage>
</organism>
<name>A0A9W9AVB5_9AGAR</name>
<gene>
    <name evidence="3" type="ORF">J3R30DRAFT_6016</name>
</gene>
<sequence>MHDIITFFHLRLDRILLFSSLSVLKPMSNAISQIAVHSSAPASSALQGASLKATTEAFLRWRDSEVALALRDMQANNERERSNRIYLQNQLQLSEQNLRACEKHLNWVQKNDHEGKVKFDTTKAKVDLERLQQVEKKMEMITNALKKIGICLCEDTGAVVCLQLICDVDADLRWVQVLRKYSTEYEKRVCHDHPLDELFCTPTSQTATHGKQPLDAIAAIDTLLDVYDKQIAEKRILNTRCDKAEGEVAQLNKEIETKDSRIAELEVMVASLKGEEFCSATGTCINPSQLLKNLNFSPNLSDASSSTNPFQSSTAFDDTSEASCSSPLYTGDHQSSENTSVSRIQQSRKPPSPGTGTVGSSTWTWYHHFAES</sequence>
<dbReference type="AlphaFoldDB" id="A0A9W9AVB5"/>
<evidence type="ECO:0000256" key="1">
    <source>
        <dbReference type="SAM" id="Coils"/>
    </source>
</evidence>
<evidence type="ECO:0000313" key="4">
    <source>
        <dbReference type="Proteomes" id="UP001150266"/>
    </source>
</evidence>
<dbReference type="OrthoDB" id="3065139at2759"/>
<protein>
    <submittedName>
        <fullName evidence="3">Uncharacterized protein</fullName>
    </submittedName>
</protein>
<evidence type="ECO:0000256" key="2">
    <source>
        <dbReference type="SAM" id="MobiDB-lite"/>
    </source>
</evidence>
<keyword evidence="4" id="KW-1185">Reference proteome</keyword>
<reference evidence="3" key="1">
    <citation type="submission" date="2022-08" db="EMBL/GenBank/DDBJ databases">
        <title>A Global Phylogenomic Analysis of the Shiitake Genus Lentinula.</title>
        <authorList>
            <consortium name="DOE Joint Genome Institute"/>
            <person name="Sierra-Patev S."/>
            <person name="Min B."/>
            <person name="Naranjo-Ortiz M."/>
            <person name="Looney B."/>
            <person name="Konkel Z."/>
            <person name="Slot J.C."/>
            <person name="Sakamoto Y."/>
            <person name="Steenwyk J.L."/>
            <person name="Rokas A."/>
            <person name="Carro J."/>
            <person name="Camarero S."/>
            <person name="Ferreira P."/>
            <person name="Molpeceres G."/>
            <person name="Ruiz-Duenas F.J."/>
            <person name="Serrano A."/>
            <person name="Henrissat B."/>
            <person name="Drula E."/>
            <person name="Hughes K.W."/>
            <person name="Mata J.L."/>
            <person name="Ishikawa N.K."/>
            <person name="Vargas-Isla R."/>
            <person name="Ushijima S."/>
            <person name="Smith C.A."/>
            <person name="Ahrendt S."/>
            <person name="Andreopoulos W."/>
            <person name="He G."/>
            <person name="Labutti K."/>
            <person name="Lipzen A."/>
            <person name="Ng V."/>
            <person name="Riley R."/>
            <person name="Sandor L."/>
            <person name="Barry K."/>
            <person name="Martinez A.T."/>
            <person name="Xiao Y."/>
            <person name="Gibbons J.G."/>
            <person name="Terashima K."/>
            <person name="Grigoriev I.V."/>
            <person name="Hibbett D.S."/>
        </authorList>
    </citation>
    <scope>NUCLEOTIDE SEQUENCE</scope>
    <source>
        <strain evidence="3">JLM2183</strain>
    </source>
</reference>
<keyword evidence="1" id="KW-0175">Coiled coil</keyword>
<evidence type="ECO:0000313" key="3">
    <source>
        <dbReference type="EMBL" id="KAJ4489901.1"/>
    </source>
</evidence>
<comment type="caution">
    <text evidence="3">The sequence shown here is derived from an EMBL/GenBank/DDBJ whole genome shotgun (WGS) entry which is preliminary data.</text>
</comment>
<feature type="region of interest" description="Disordered" evidence="2">
    <location>
        <begin position="302"/>
        <end position="363"/>
    </location>
</feature>
<accession>A0A9W9AVB5</accession>
<proteinExistence type="predicted"/>